<dbReference type="PANTHER" id="PTHR12066">
    <property type="entry name" value="TELOMERASE REVERSE TRANSCRIPTASE"/>
    <property type="match status" value="1"/>
</dbReference>
<dbReference type="PROSITE" id="PS50878">
    <property type="entry name" value="RT_POL"/>
    <property type="match status" value="1"/>
</dbReference>
<evidence type="ECO:0000256" key="4">
    <source>
        <dbReference type="ARBA" id="ARBA00022454"/>
    </source>
</evidence>
<comment type="subcellular location">
    <subcellularLocation>
        <location evidence="13">Nucleus</location>
    </subcellularLocation>
    <subcellularLocation>
        <location evidence="13">Chromosome</location>
        <location evidence="13">Telomere</location>
    </subcellularLocation>
</comment>
<evidence type="ECO:0000256" key="9">
    <source>
        <dbReference type="ARBA" id="ARBA00022895"/>
    </source>
</evidence>
<evidence type="ECO:0000256" key="3">
    <source>
        <dbReference type="ARBA" id="ARBA00016182"/>
    </source>
</evidence>
<keyword evidence="9 13" id="KW-0779">Telomere</keyword>
<dbReference type="GO" id="GO:0042162">
    <property type="term" value="F:telomeric DNA binding"/>
    <property type="evidence" value="ECO:0007669"/>
    <property type="project" value="TreeGrafter"/>
</dbReference>
<evidence type="ECO:0000256" key="11">
    <source>
        <dbReference type="ARBA" id="ARBA00023242"/>
    </source>
</evidence>
<dbReference type="GO" id="GO:0070034">
    <property type="term" value="F:telomerase RNA binding"/>
    <property type="evidence" value="ECO:0007669"/>
    <property type="project" value="TreeGrafter"/>
</dbReference>
<dbReference type="CDD" id="cd01648">
    <property type="entry name" value="TERT"/>
    <property type="match status" value="1"/>
</dbReference>
<evidence type="ECO:0000256" key="1">
    <source>
        <dbReference type="ARBA" id="ARBA00008001"/>
    </source>
</evidence>
<evidence type="ECO:0000256" key="6">
    <source>
        <dbReference type="ARBA" id="ARBA00022695"/>
    </source>
</evidence>
<evidence type="ECO:0000259" key="15">
    <source>
        <dbReference type="PROSITE" id="PS50878"/>
    </source>
</evidence>
<evidence type="ECO:0000256" key="14">
    <source>
        <dbReference type="SAM" id="MobiDB-lite"/>
    </source>
</evidence>
<comment type="similarity">
    <text evidence="1 13">Belongs to the reverse transcriptase family. Telomerase subfamily.</text>
</comment>
<keyword evidence="8 13" id="KW-0460">Magnesium</keyword>
<accession>A0A6P4BXD7</accession>
<dbReference type="SMART" id="SM00975">
    <property type="entry name" value="Telomerase_RBD"/>
    <property type="match status" value="1"/>
</dbReference>
<dbReference type="Pfam" id="PF12009">
    <property type="entry name" value="Telomerase_RBD"/>
    <property type="match status" value="1"/>
</dbReference>
<name>A0A6P4BXD7_ARADU</name>
<evidence type="ECO:0000313" key="16">
    <source>
        <dbReference type="Proteomes" id="UP000515211"/>
    </source>
</evidence>
<keyword evidence="10 13" id="KW-0695">RNA-directed DNA polymerase</keyword>
<gene>
    <name evidence="17" type="primary">LOC107462685</name>
</gene>
<dbReference type="KEGG" id="adu:107462685"/>
<dbReference type="InterPro" id="IPR003545">
    <property type="entry name" value="Telomerase_RT"/>
</dbReference>
<dbReference type="Pfam" id="PF21399">
    <property type="entry name" value="TERT_C"/>
    <property type="match status" value="1"/>
</dbReference>
<dbReference type="EC" id="2.7.7.49" evidence="2 13"/>
<dbReference type="InterPro" id="IPR021891">
    <property type="entry name" value="Telomerase_RBD"/>
</dbReference>
<dbReference type="GO" id="GO:0000781">
    <property type="term" value="C:chromosome, telomeric region"/>
    <property type="evidence" value="ECO:0007669"/>
    <property type="project" value="UniProtKB-SubCell"/>
</dbReference>
<dbReference type="Gene3D" id="3.30.70.2630">
    <property type="match status" value="1"/>
</dbReference>
<evidence type="ECO:0000256" key="12">
    <source>
        <dbReference type="ARBA" id="ARBA00048173"/>
    </source>
</evidence>
<dbReference type="AlphaFoldDB" id="A0A6P4BXD7"/>
<evidence type="ECO:0000256" key="7">
    <source>
        <dbReference type="ARBA" id="ARBA00022723"/>
    </source>
</evidence>
<evidence type="ECO:0000313" key="17">
    <source>
        <dbReference type="RefSeq" id="XP_015936801.1"/>
    </source>
</evidence>
<evidence type="ECO:0000256" key="8">
    <source>
        <dbReference type="ARBA" id="ARBA00022842"/>
    </source>
</evidence>
<dbReference type="OrthoDB" id="289721at2759"/>
<feature type="domain" description="Reverse transcriptase" evidence="15">
    <location>
        <begin position="665"/>
        <end position="1036"/>
    </location>
</feature>
<evidence type="ECO:0000256" key="10">
    <source>
        <dbReference type="ARBA" id="ARBA00022918"/>
    </source>
</evidence>
<evidence type="ECO:0000256" key="2">
    <source>
        <dbReference type="ARBA" id="ARBA00012493"/>
    </source>
</evidence>
<keyword evidence="4 13" id="KW-0158">Chromosome</keyword>
<dbReference type="GO" id="GO:0003720">
    <property type="term" value="F:telomerase activity"/>
    <property type="evidence" value="ECO:0007669"/>
    <property type="project" value="InterPro"/>
</dbReference>
<keyword evidence="5 13" id="KW-0808">Transferase</keyword>
<dbReference type="GO" id="GO:0000333">
    <property type="term" value="C:telomerase catalytic core complex"/>
    <property type="evidence" value="ECO:0007669"/>
    <property type="project" value="TreeGrafter"/>
</dbReference>
<dbReference type="Gene3D" id="1.10.357.90">
    <property type="match status" value="1"/>
</dbReference>
<keyword evidence="16" id="KW-1185">Reference proteome</keyword>
<keyword evidence="6 13" id="KW-0548">Nucleotidyltransferase</keyword>
<dbReference type="PRINTS" id="PR01365">
    <property type="entry name" value="TELOMERASERT"/>
</dbReference>
<proteinExistence type="inferred from homology"/>
<dbReference type="InterPro" id="IPR049139">
    <property type="entry name" value="TERT_C"/>
</dbReference>
<dbReference type="Gene3D" id="1.10.132.70">
    <property type="match status" value="1"/>
</dbReference>
<dbReference type="InterPro" id="IPR000477">
    <property type="entry name" value="RT_dom"/>
</dbReference>
<dbReference type="RefSeq" id="XP_015936801.1">
    <property type="nucleotide sequence ID" value="XM_016081315.3"/>
</dbReference>
<evidence type="ECO:0000256" key="5">
    <source>
        <dbReference type="ARBA" id="ARBA00022679"/>
    </source>
</evidence>
<feature type="region of interest" description="Disordered" evidence="14">
    <location>
        <begin position="707"/>
        <end position="726"/>
    </location>
</feature>
<keyword evidence="11 13" id="KW-0539">Nucleus</keyword>
<comment type="catalytic activity">
    <reaction evidence="12 13">
        <text>DNA(n) + a 2'-deoxyribonucleoside 5'-triphosphate = DNA(n+1) + diphosphate</text>
        <dbReference type="Rhea" id="RHEA:22508"/>
        <dbReference type="Rhea" id="RHEA-COMP:17339"/>
        <dbReference type="Rhea" id="RHEA-COMP:17340"/>
        <dbReference type="ChEBI" id="CHEBI:33019"/>
        <dbReference type="ChEBI" id="CHEBI:61560"/>
        <dbReference type="ChEBI" id="CHEBI:173112"/>
        <dbReference type="EC" id="2.7.7.49"/>
    </reaction>
</comment>
<dbReference type="GeneID" id="107462685"/>
<organism evidence="16 17">
    <name type="scientific">Arachis duranensis</name>
    <name type="common">Wild peanut</name>
    <dbReference type="NCBI Taxonomy" id="130453"/>
    <lineage>
        <taxon>Eukaryota</taxon>
        <taxon>Viridiplantae</taxon>
        <taxon>Streptophyta</taxon>
        <taxon>Embryophyta</taxon>
        <taxon>Tracheophyta</taxon>
        <taxon>Spermatophyta</taxon>
        <taxon>Magnoliopsida</taxon>
        <taxon>eudicotyledons</taxon>
        <taxon>Gunneridae</taxon>
        <taxon>Pentapetalae</taxon>
        <taxon>rosids</taxon>
        <taxon>fabids</taxon>
        <taxon>Fabales</taxon>
        <taxon>Fabaceae</taxon>
        <taxon>Papilionoideae</taxon>
        <taxon>50 kb inversion clade</taxon>
        <taxon>dalbergioids sensu lato</taxon>
        <taxon>Dalbergieae</taxon>
        <taxon>Pterocarpus clade</taxon>
        <taxon>Arachis</taxon>
    </lineage>
</organism>
<keyword evidence="7 13" id="KW-0479">Metal-binding</keyword>
<comment type="function">
    <text evidence="13">Telomerase is a ribonucleoprotein enzyme essential for the replication of chromosome termini in most eukaryotes. It elongates telomeres. It is a reverse transcriptase that adds simple sequence repeats to chromosome ends by copying a template sequence within the RNA component of the enzyme.</text>
</comment>
<dbReference type="GO" id="GO:0046872">
    <property type="term" value="F:metal ion binding"/>
    <property type="evidence" value="ECO:0007669"/>
    <property type="project" value="UniProtKB-KW"/>
</dbReference>
<dbReference type="Proteomes" id="UP000515211">
    <property type="component" value="Chromosome 8"/>
</dbReference>
<dbReference type="GO" id="GO:0007004">
    <property type="term" value="P:telomere maintenance via telomerase"/>
    <property type="evidence" value="ECO:0007669"/>
    <property type="project" value="TreeGrafter"/>
</dbReference>
<protein>
    <recommendedName>
        <fullName evidence="3 13">Telomerase reverse transcriptase</fullName>
        <ecNumber evidence="2 13">2.7.7.49</ecNumber>
    </recommendedName>
    <alternativeName>
        <fullName evidence="13">Telomerase catalytic subunit</fullName>
    </alternativeName>
</protein>
<reference evidence="17" key="2">
    <citation type="submission" date="2025-08" db="UniProtKB">
        <authorList>
            <consortium name="RefSeq"/>
        </authorList>
    </citation>
    <scope>IDENTIFICATION</scope>
    <source>
        <tissue evidence="17">Whole plant</tissue>
    </source>
</reference>
<reference evidence="16" key="1">
    <citation type="journal article" date="2016" name="Nat. Genet.">
        <title>The genome sequences of Arachis duranensis and Arachis ipaensis, the diploid ancestors of cultivated peanut.</title>
        <authorList>
            <person name="Bertioli D.J."/>
            <person name="Cannon S.B."/>
            <person name="Froenicke L."/>
            <person name="Huang G."/>
            <person name="Farmer A.D."/>
            <person name="Cannon E.K."/>
            <person name="Liu X."/>
            <person name="Gao D."/>
            <person name="Clevenger J."/>
            <person name="Dash S."/>
            <person name="Ren L."/>
            <person name="Moretzsohn M.C."/>
            <person name="Shirasawa K."/>
            <person name="Huang W."/>
            <person name="Vidigal B."/>
            <person name="Abernathy B."/>
            <person name="Chu Y."/>
            <person name="Niederhuth C.E."/>
            <person name="Umale P."/>
            <person name="Araujo A.C."/>
            <person name="Kozik A."/>
            <person name="Kim K.D."/>
            <person name="Burow M.D."/>
            <person name="Varshney R.K."/>
            <person name="Wang X."/>
            <person name="Zhang X."/>
            <person name="Barkley N."/>
            <person name="Guimaraes P.M."/>
            <person name="Isobe S."/>
            <person name="Guo B."/>
            <person name="Liao B."/>
            <person name="Stalker H.T."/>
            <person name="Schmitz R.J."/>
            <person name="Scheffler B.E."/>
            <person name="Leal-Bertioli S.C."/>
            <person name="Xun X."/>
            <person name="Jackson S.A."/>
            <person name="Michelmore R."/>
            <person name="Ozias-Akins P."/>
        </authorList>
    </citation>
    <scope>NUCLEOTIDE SEQUENCE [LARGE SCALE GENOMIC DNA]</scope>
    <source>
        <strain evidence="16">cv. V14167</strain>
    </source>
</reference>
<sequence length="1231" mass="141098">MSRKRRPTVPGVLWRMFRNRARTLCDTIISLLPPPLASPDLCRCNGRRCLGCAANAMSFLLRPDDPSDYRKLLTKCFVVVAGNAPSVPCFYHCSPVTCPQNEIVCKVIEEMLCRRQTAKTNVLCVAYDRRKRSSHIVELLSCASWCCLLGRVGHDLMIYLLNNTSIFLPAPRGKHYQVGGPPINEKCFEMLKCSSKSGYQHPSVHKCGANKRKRSESDDVGNLTCKQQKSHISYSTDGLSGLASSLGLTSVESSTLMINHHESINDNNVSDVPRPKRTATVITKAESEGKQGLGSCTPRLGKRSRAFRWQRHRSKKQKQSTTDENSLLINRNMHTTNNDCARASFQCDNTSPSFHEKLQMTWQCSCCSLLQSLQAVQKAIDIKRHPIFYNIESSPSVLPKKHILYSLWPNLTSSKSLIGDVFGFVDASTSTRPIPCSHSSGSCLIGSACLYHSLVKWFKHLIRRTQCCQHTKLLAKHCVDNIEAIDSQCEAVKSYCSKSQVVSFIWAVSRSLVPYELLGSPSNQRIMRRNISKFINLRRFEKFPLKLCMHGLKTSRFPFLSNEYFLTSQNACFRTDVEGHHKVFHEEFRKWSNAIHDIKCKLLEKWIFWYYSFLVVPLVEANFYVTESEQGKNDVFYYCKPVWNKLTNRTINCFKDSGYSSLDNVAVQNILRGRPFGFSKLRLQPKENGVRMVANLKGSSRMPLHMPTSASGAQYTRREGTLTQQKTRSERYQSVNFALRDAHTILKGIQFKDPLKLGSSVFDYNDVYKKLCTFLVGQKKGLTHMPNLFIITSDVSKAFDSVDQEKLLGIMKDILVEDEYFLKQYDQIVCTKKSLWVQKQFTMLETFKAGHTQFASFQSQHSVFVNQERRKHVRKKLLFSYLTEHVKHNVLQFDGKFFLQGVGIPQGGVLSTLLCSFYYGHLEQHVIFPFLRRALESGSCKDNDAANTNSGDKVSSPCYLLMRFIDDFLFLSTSKKLATSFLSRMQRGFRAYNCYMNVRKFGANFDVEQMSGSLLNRIYVGKDGATSFIRWSGLLINSSTMEIQADYTRYLNNHLSSTLTVCWQGNPGINLKEKLYLFLRPKCHPIFFDSNINSDAVVRLNIYQVFVLCAMKFHCYIRDLTFICKLPKKYCLDIIWRSFRYMYLLIKKRMRSMRLGSGIRPILKLKKEEVQWLGLHAYVKVLKRKESRHKALLASLRSRSLSSPEISRCVTPDLIYAVNAKNNTLLWRIKY</sequence>
<dbReference type="PANTHER" id="PTHR12066:SF0">
    <property type="entry name" value="TELOMERASE REVERSE TRANSCRIPTASE"/>
    <property type="match status" value="1"/>
</dbReference>
<evidence type="ECO:0000256" key="13">
    <source>
        <dbReference type="RuleBase" id="RU365061"/>
    </source>
</evidence>